<dbReference type="SUPFAM" id="SSF58104">
    <property type="entry name" value="Methyl-accepting chemotaxis protein (MCP) signaling domain"/>
    <property type="match status" value="1"/>
</dbReference>
<dbReference type="PROSITE" id="PS50111">
    <property type="entry name" value="CHEMOTAXIS_TRANSDUC_2"/>
    <property type="match status" value="1"/>
</dbReference>
<dbReference type="Gene3D" id="1.10.287.950">
    <property type="entry name" value="Methyl-accepting chemotaxis protein"/>
    <property type="match status" value="1"/>
</dbReference>
<dbReference type="SMART" id="SM00283">
    <property type="entry name" value="MA"/>
    <property type="match status" value="1"/>
</dbReference>
<dbReference type="InterPro" id="IPR004089">
    <property type="entry name" value="MCPsignal_dom"/>
</dbReference>
<dbReference type="GO" id="GO:0030288">
    <property type="term" value="C:outer membrane-bounded periplasmic space"/>
    <property type="evidence" value="ECO:0007669"/>
    <property type="project" value="InterPro"/>
</dbReference>
<dbReference type="NCBIfam" id="NF037995">
    <property type="entry name" value="TRAP_S1"/>
    <property type="match status" value="1"/>
</dbReference>
<keyword evidence="2 4" id="KW-0807">Transducer</keyword>
<evidence type="ECO:0000259" key="6">
    <source>
        <dbReference type="PROSITE" id="PS50111"/>
    </source>
</evidence>
<evidence type="ECO:0000313" key="9">
    <source>
        <dbReference type="Proteomes" id="UP000277999"/>
    </source>
</evidence>
<keyword evidence="5" id="KW-0812">Transmembrane</keyword>
<reference evidence="8 9" key="1">
    <citation type="submission" date="2018-10" db="EMBL/GenBank/DDBJ databases">
        <title>Genome-centric metagenomics revealed C2 chemical producing, CO utilizing Clostridium with novel acetogenic gene cluster.</title>
        <authorList>
            <person name="Kang H."/>
            <person name="Park B."/>
            <person name="Choi I.G."/>
            <person name="Chang I.S."/>
        </authorList>
    </citation>
    <scope>NUCLEOTIDE SEQUENCE [LARGE SCALE GENOMIC DNA]</scope>
    <source>
        <strain evidence="8 9">H21-9</strain>
    </source>
</reference>
<dbReference type="Pfam" id="PF03480">
    <property type="entry name" value="DctP"/>
    <property type="match status" value="1"/>
</dbReference>
<comment type="similarity">
    <text evidence="3">Belongs to the methyl-accepting chemotaxis (MCP) protein family.</text>
</comment>
<dbReference type="GO" id="GO:0007165">
    <property type="term" value="P:signal transduction"/>
    <property type="evidence" value="ECO:0007669"/>
    <property type="project" value="UniProtKB-KW"/>
</dbReference>
<feature type="domain" description="Methyl-accepting transducer" evidence="6">
    <location>
        <begin position="123"/>
        <end position="373"/>
    </location>
</feature>
<dbReference type="PANTHER" id="PTHR32089">
    <property type="entry name" value="METHYL-ACCEPTING CHEMOTAXIS PROTEIN MCPB"/>
    <property type="match status" value="1"/>
</dbReference>
<feature type="transmembrane region" description="Helical" evidence="5">
    <location>
        <begin position="31"/>
        <end position="49"/>
    </location>
</feature>
<dbReference type="AlphaFoldDB" id="A0A3M0SR23"/>
<dbReference type="CDD" id="cd13679">
    <property type="entry name" value="PBP2_TRAP_YiaO_like"/>
    <property type="match status" value="1"/>
</dbReference>
<dbReference type="PANTHER" id="PTHR32089:SF112">
    <property type="entry name" value="LYSOZYME-LIKE PROTEIN-RELATED"/>
    <property type="match status" value="1"/>
</dbReference>
<evidence type="ECO:0000313" key="8">
    <source>
        <dbReference type="EMBL" id="RMD00929.1"/>
    </source>
</evidence>
<sequence length="720" mass="80378">MQKNYLKIFSAISVILLIVLLIRMIIFDFNLCNIIIAFFVLVLYFISFIKLHRIAKSLKNVCKQVSNIKGGDLTVAIESRSNDELGMIGNSINIMLENLRNLLSLINDEAEEMSKKSVEFASVSDETNRGIKVISATISEIAAGSQETGGMAVEAANKNSQVFELAENTAEESKKVLESTRNVLQSAKEGQMLIEKSVSVINDISSVTDNNTKLGNELKGKSTEVSGIVDLINSISDQTNLLALNAAIEAARAGEHGKGFAVVAEEVRQLSNQSQQAAKRINKIIEGMLLDTSQVVKAFEIMSKSTVSGVDTINKAKCNFESIISSIEKSREKLQQVVTHANNQSKATNDLMSTVHNVAAIAEESSASTQTVSENSEQISKSVASIAGNAKKLSNMAGNLEQALFKFKFSNVRTLRVGFEMTNNSICYAGMERFGQELEKHTNGRYKLKIYHSAQLGTGMDMIEMLGKGTLEMTYPSFSTLACFDKRFMIFDFPFIFKNEHIADKVLNGTFARKLLDMLEEYGFYGLAFAENGFRDTTNSVRPITKLEDIKGLRIRTMENDLHIDTWKYLGAEPVPLPYAKLYNAMRKKEIDGQENPVTAIYGDRFDEVQKYLTLTHHVYSPFVLMYSKKLWDTVPENDKKIIIECAKEGALYTTEVNRKRVDRCLSELKSRGMKVDSISRDEMVKIKDAVKPVVDKYKNEIGKELVKELFDEIEKAEGI</sequence>
<dbReference type="SMART" id="SM00304">
    <property type="entry name" value="HAMP"/>
    <property type="match status" value="1"/>
</dbReference>
<dbReference type="InterPro" id="IPR038404">
    <property type="entry name" value="TRAP_DctP_sf"/>
</dbReference>
<evidence type="ECO:0000256" key="2">
    <source>
        <dbReference type="ARBA" id="ARBA00023224"/>
    </source>
</evidence>
<dbReference type="PROSITE" id="PS50885">
    <property type="entry name" value="HAMP"/>
    <property type="match status" value="1"/>
</dbReference>
<evidence type="ECO:0000256" key="1">
    <source>
        <dbReference type="ARBA" id="ARBA00022729"/>
    </source>
</evidence>
<evidence type="ECO:0000256" key="4">
    <source>
        <dbReference type="PROSITE-ProRule" id="PRU00284"/>
    </source>
</evidence>
<dbReference type="CDD" id="cd06225">
    <property type="entry name" value="HAMP"/>
    <property type="match status" value="1"/>
</dbReference>
<evidence type="ECO:0000259" key="7">
    <source>
        <dbReference type="PROSITE" id="PS50885"/>
    </source>
</evidence>
<dbReference type="EMBL" id="RFAQ01000025">
    <property type="protein sequence ID" value="RMD00929.1"/>
    <property type="molecule type" value="Genomic_DNA"/>
</dbReference>
<feature type="domain" description="HAMP" evidence="7">
    <location>
        <begin position="52"/>
        <end position="104"/>
    </location>
</feature>
<dbReference type="Gene3D" id="3.40.190.170">
    <property type="entry name" value="Bacterial extracellular solute-binding protein, family 7"/>
    <property type="match status" value="1"/>
</dbReference>
<keyword evidence="5" id="KW-1133">Transmembrane helix</keyword>
<dbReference type="Pfam" id="PF00015">
    <property type="entry name" value="MCPsignal"/>
    <property type="match status" value="1"/>
</dbReference>
<dbReference type="InterPro" id="IPR003660">
    <property type="entry name" value="HAMP_dom"/>
</dbReference>
<dbReference type="RefSeq" id="WP_023163073.1">
    <property type="nucleotide sequence ID" value="NZ_CP110420.1"/>
</dbReference>
<dbReference type="GO" id="GO:0016020">
    <property type="term" value="C:membrane"/>
    <property type="evidence" value="ECO:0007669"/>
    <property type="project" value="InterPro"/>
</dbReference>
<keyword evidence="5" id="KW-0472">Membrane</keyword>
<keyword evidence="1" id="KW-0732">Signal</keyword>
<feature type="transmembrane region" description="Helical" evidence="5">
    <location>
        <begin position="6"/>
        <end position="26"/>
    </location>
</feature>
<gene>
    <name evidence="8" type="ORF">D9O40_09415</name>
</gene>
<organism evidence="8 9">
    <name type="scientific">Clostridium autoethanogenum</name>
    <dbReference type="NCBI Taxonomy" id="84023"/>
    <lineage>
        <taxon>Bacteria</taxon>
        <taxon>Bacillati</taxon>
        <taxon>Bacillota</taxon>
        <taxon>Clostridia</taxon>
        <taxon>Eubacteriales</taxon>
        <taxon>Clostridiaceae</taxon>
        <taxon>Clostridium</taxon>
    </lineage>
</organism>
<dbReference type="NCBIfam" id="TIGR00787">
    <property type="entry name" value="dctP"/>
    <property type="match status" value="1"/>
</dbReference>
<proteinExistence type="inferred from homology"/>
<dbReference type="InterPro" id="IPR004682">
    <property type="entry name" value="TRAP_DctP"/>
</dbReference>
<evidence type="ECO:0000256" key="3">
    <source>
        <dbReference type="ARBA" id="ARBA00029447"/>
    </source>
</evidence>
<name>A0A3M0SR23_9CLOT</name>
<accession>A0A3M0SR23</accession>
<comment type="caution">
    <text evidence="8">The sequence shown here is derived from an EMBL/GenBank/DDBJ whole genome shotgun (WGS) entry which is preliminary data.</text>
</comment>
<dbReference type="InterPro" id="IPR018389">
    <property type="entry name" value="DctP_fam"/>
</dbReference>
<dbReference type="CDD" id="cd11386">
    <property type="entry name" value="MCP_signal"/>
    <property type="match status" value="1"/>
</dbReference>
<dbReference type="GO" id="GO:0055085">
    <property type="term" value="P:transmembrane transport"/>
    <property type="evidence" value="ECO:0007669"/>
    <property type="project" value="InterPro"/>
</dbReference>
<evidence type="ECO:0000256" key="5">
    <source>
        <dbReference type="SAM" id="Phobius"/>
    </source>
</evidence>
<dbReference type="Proteomes" id="UP000277999">
    <property type="component" value="Unassembled WGS sequence"/>
</dbReference>
<dbReference type="Pfam" id="PF00672">
    <property type="entry name" value="HAMP"/>
    <property type="match status" value="1"/>
</dbReference>
<protein>
    <submittedName>
        <fullName evidence="8">DctP family TRAP transporter solute-binding subunit</fullName>
    </submittedName>
</protein>